<sequence length="293" mass="31501">MGVGVGGVGVGGGLDASGDPDDAAGLPAEEKRVNYLDIVRENMEQQNKTAMTYRVIVAGELAKDLDRVELSAYYQRFFKRQQSESELITGILLIFRGSFVHVVEATQKVVYAFIRDIGSRPTFIPKSDAAATPTTAPNAAGAVAASAAGAATGQGAAGMVSAANGAQDAPAAQPAVPMMNHVRVLLVSDDTPVRFYPFWASRVIDSKDDASREVDMSLFADPESLDKLSELKHAFEEITDRYRDLLPHQNLLSEIAACADIISVDEWLEAFEGHIKLVLESELVWPAPKPLVV</sequence>
<evidence type="ECO:0000313" key="2">
    <source>
        <dbReference type="Proteomes" id="UP001527925"/>
    </source>
</evidence>
<dbReference type="PANTHER" id="PTHR34035">
    <property type="entry name" value="TESTIS-EXPRESSED PROTEIN 47"/>
    <property type="match status" value="1"/>
</dbReference>
<dbReference type="Proteomes" id="UP001527925">
    <property type="component" value="Unassembled WGS sequence"/>
</dbReference>
<proteinExistence type="predicted"/>
<organism evidence="1 2">
    <name type="scientific">Polyrhizophydium stewartii</name>
    <dbReference type="NCBI Taxonomy" id="2732419"/>
    <lineage>
        <taxon>Eukaryota</taxon>
        <taxon>Fungi</taxon>
        <taxon>Fungi incertae sedis</taxon>
        <taxon>Chytridiomycota</taxon>
        <taxon>Chytridiomycota incertae sedis</taxon>
        <taxon>Chytridiomycetes</taxon>
        <taxon>Rhizophydiales</taxon>
        <taxon>Rhizophydiales incertae sedis</taxon>
        <taxon>Polyrhizophydium</taxon>
    </lineage>
</organism>
<dbReference type="Pfam" id="PF24787">
    <property type="entry name" value="TEX47"/>
    <property type="match status" value="1"/>
</dbReference>
<name>A0ABR4NDP8_9FUNG</name>
<dbReference type="EMBL" id="JADGIZ020000010">
    <property type="protein sequence ID" value="KAL2917664.1"/>
    <property type="molecule type" value="Genomic_DNA"/>
</dbReference>
<protein>
    <submittedName>
        <fullName evidence="1">Uncharacterized protein</fullName>
    </submittedName>
</protein>
<keyword evidence="2" id="KW-1185">Reference proteome</keyword>
<accession>A0ABR4NDP8</accession>
<dbReference type="PANTHER" id="PTHR34035:SF1">
    <property type="entry name" value="TESTIS-EXPRESSED PROTEIN 47"/>
    <property type="match status" value="1"/>
</dbReference>
<dbReference type="InterPro" id="IPR055308">
    <property type="entry name" value="TEX47-like"/>
</dbReference>
<gene>
    <name evidence="1" type="ORF">HK105_202951</name>
</gene>
<evidence type="ECO:0000313" key="1">
    <source>
        <dbReference type="EMBL" id="KAL2917664.1"/>
    </source>
</evidence>
<comment type="caution">
    <text evidence="1">The sequence shown here is derived from an EMBL/GenBank/DDBJ whole genome shotgun (WGS) entry which is preliminary data.</text>
</comment>
<reference evidence="1 2" key="1">
    <citation type="submission" date="2023-09" db="EMBL/GenBank/DDBJ databases">
        <title>Pangenome analysis of Batrachochytrium dendrobatidis and related Chytrids.</title>
        <authorList>
            <person name="Yacoub M.N."/>
            <person name="Stajich J.E."/>
            <person name="James T.Y."/>
        </authorList>
    </citation>
    <scope>NUCLEOTIDE SEQUENCE [LARGE SCALE GENOMIC DNA]</scope>
    <source>
        <strain evidence="1 2">JEL0888</strain>
    </source>
</reference>